<sequence>MIDDAVVEISLNGDGKVFVERFGEPSQFVGMMMAEDADRFVRYCASKGHAAYAADQKIISTKIVSMRHRLEAILPPNVPAPSFSIRRHRNTTDAIEDFVSDSVYLEQIKAAIVARKNILIAGGTSSGKTSFANACLAYLAQVAPNDRCIILEDTDELRSGLPNTLKLISSETVSLSDLLVSALRLAPKRICVGEVREGSVAKLLLRSWNTGHPGGITTIHANSASEVIPTLQLLCMESLSAGVDQLIGSALDMIVYITRGTSRPQVQEVASVEFKNNTVITTKVSHGKSI</sequence>
<comment type="similarity">
    <text evidence="1">Belongs to the GSP E family.</text>
</comment>
<organism evidence="3 4">
    <name type="scientific">Yoonia vestfoldensis</name>
    <dbReference type="NCBI Taxonomy" id="245188"/>
    <lineage>
        <taxon>Bacteria</taxon>
        <taxon>Pseudomonadati</taxon>
        <taxon>Pseudomonadota</taxon>
        <taxon>Alphaproteobacteria</taxon>
        <taxon>Rhodobacterales</taxon>
        <taxon>Paracoccaceae</taxon>
        <taxon>Yoonia</taxon>
    </lineage>
</organism>
<dbReference type="InterPro" id="IPR050921">
    <property type="entry name" value="T4SS_GSP_E_ATPase"/>
</dbReference>
<dbReference type="InterPro" id="IPR001482">
    <property type="entry name" value="T2SS/T4SS_dom"/>
</dbReference>
<gene>
    <name evidence="3" type="ORF">LOKVESSMR4R_00001</name>
</gene>
<dbReference type="SUPFAM" id="SSF52540">
    <property type="entry name" value="P-loop containing nucleoside triphosphate hydrolases"/>
    <property type="match status" value="1"/>
</dbReference>
<dbReference type="EMBL" id="CP021431">
    <property type="protein sequence ID" value="ART99349.1"/>
    <property type="molecule type" value="Genomic_DNA"/>
</dbReference>
<accession>A0A1Y0E7G6</accession>
<dbReference type="PANTHER" id="PTHR30486">
    <property type="entry name" value="TWITCHING MOTILITY PROTEIN PILT"/>
    <property type="match status" value="1"/>
</dbReference>
<evidence type="ECO:0000313" key="3">
    <source>
        <dbReference type="EMBL" id="ART99349.1"/>
    </source>
</evidence>
<evidence type="ECO:0000259" key="2">
    <source>
        <dbReference type="Pfam" id="PF00437"/>
    </source>
</evidence>
<dbReference type="KEGG" id="lvs:LOKVESSMR4R_00001"/>
<proteinExistence type="inferred from homology"/>
<dbReference type="InterPro" id="IPR027417">
    <property type="entry name" value="P-loop_NTPase"/>
</dbReference>
<dbReference type="AlphaFoldDB" id="A0A1Y0E7G6"/>
<dbReference type="Gene3D" id="3.30.450.370">
    <property type="match status" value="1"/>
</dbReference>
<dbReference type="Gene3D" id="3.40.50.300">
    <property type="entry name" value="P-loop containing nucleotide triphosphate hydrolases"/>
    <property type="match status" value="1"/>
</dbReference>
<dbReference type="PANTHER" id="PTHR30486:SF6">
    <property type="entry name" value="TYPE IV PILUS RETRACTATION ATPASE PILT"/>
    <property type="match status" value="1"/>
</dbReference>
<keyword evidence="4" id="KW-1185">Reference proteome</keyword>
<dbReference type="Proteomes" id="UP000195273">
    <property type="component" value="Chromosome"/>
</dbReference>
<evidence type="ECO:0000313" key="4">
    <source>
        <dbReference type="Proteomes" id="UP000195273"/>
    </source>
</evidence>
<protein>
    <submittedName>
        <fullName evidence="3">Type IV secretion system protein VirB11</fullName>
    </submittedName>
</protein>
<name>A0A1Y0E7G6_9RHOB</name>
<evidence type="ECO:0000256" key="1">
    <source>
        <dbReference type="ARBA" id="ARBA00006611"/>
    </source>
</evidence>
<reference evidence="3 4" key="1">
    <citation type="submission" date="2017-05" db="EMBL/GenBank/DDBJ databases">
        <title>Genome Sequence of Loktanella vestfoldensis Strain SMR4r Isolated from a Culture of the Diatom Skeletonema marinoi.</title>
        <authorList>
            <person name="Topel M."/>
            <person name="Pinder M.I.M."/>
            <person name="Johansson O.N."/>
            <person name="Kourtchenko O."/>
            <person name="Godhe A."/>
            <person name="Clarke A.K."/>
        </authorList>
    </citation>
    <scope>NUCLEOTIDE SEQUENCE [LARGE SCALE GENOMIC DNA]</scope>
    <source>
        <strain evidence="3 4">SMR4r</strain>
    </source>
</reference>
<dbReference type="Pfam" id="PF00437">
    <property type="entry name" value="T2SSE"/>
    <property type="match status" value="1"/>
</dbReference>
<feature type="domain" description="Bacterial type II secretion system protein E" evidence="2">
    <location>
        <begin position="73"/>
        <end position="259"/>
    </location>
</feature>
<dbReference type="GO" id="GO:0016887">
    <property type="term" value="F:ATP hydrolysis activity"/>
    <property type="evidence" value="ECO:0007669"/>
    <property type="project" value="InterPro"/>
</dbReference>
<dbReference type="CDD" id="cd01130">
    <property type="entry name" value="VirB11-like_ATPase"/>
    <property type="match status" value="1"/>
</dbReference>